<dbReference type="GO" id="GO:0006048">
    <property type="term" value="P:UDP-N-acetylglucosamine biosynthetic process"/>
    <property type="evidence" value="ECO:0007669"/>
    <property type="project" value="TreeGrafter"/>
</dbReference>
<evidence type="ECO:0000259" key="13">
    <source>
        <dbReference type="Pfam" id="PF02878"/>
    </source>
</evidence>
<dbReference type="AlphaFoldDB" id="A0A9X4JVK9"/>
<reference evidence="16" key="1">
    <citation type="submission" date="2022-02" db="EMBL/GenBank/DDBJ databases">
        <authorList>
            <person name="Leng L."/>
        </authorList>
    </citation>
    <scope>NUCLEOTIDE SEQUENCE</scope>
    <source>
        <strain evidence="16">JI</strain>
    </source>
</reference>
<feature type="domain" description="Alpha-D-phosphohexomutase alpha/beta/alpha" evidence="13">
    <location>
        <begin position="3"/>
        <end position="134"/>
    </location>
</feature>
<dbReference type="FunFam" id="3.30.310.50:FF:000001">
    <property type="entry name" value="Phosphoglucosamine mutase"/>
    <property type="match status" value="1"/>
</dbReference>
<name>A0A9X4JVK9_9FIRM</name>
<dbReference type="GO" id="GO:0004615">
    <property type="term" value="F:phosphomannomutase activity"/>
    <property type="evidence" value="ECO:0007669"/>
    <property type="project" value="TreeGrafter"/>
</dbReference>
<dbReference type="InterPro" id="IPR005841">
    <property type="entry name" value="Alpha-D-phosphohexomutase_SF"/>
</dbReference>
<dbReference type="Proteomes" id="UP001154312">
    <property type="component" value="Unassembled WGS sequence"/>
</dbReference>
<dbReference type="PROSITE" id="PS00710">
    <property type="entry name" value="PGM_PMM"/>
    <property type="match status" value="1"/>
</dbReference>
<dbReference type="FunFam" id="3.40.120.10:FF:000002">
    <property type="entry name" value="Phosphoglucosamine mutase"/>
    <property type="match status" value="1"/>
</dbReference>
<evidence type="ECO:0000256" key="1">
    <source>
        <dbReference type="ARBA" id="ARBA00010231"/>
    </source>
</evidence>
<evidence type="ECO:0000256" key="5">
    <source>
        <dbReference type="ARBA" id="ARBA00023235"/>
    </source>
</evidence>
<proteinExistence type="inferred from homology"/>
<organism evidence="16 17">
    <name type="scientific">Pelotomaculum isophthalicicum JI</name>
    <dbReference type="NCBI Taxonomy" id="947010"/>
    <lineage>
        <taxon>Bacteria</taxon>
        <taxon>Bacillati</taxon>
        <taxon>Bacillota</taxon>
        <taxon>Clostridia</taxon>
        <taxon>Eubacteriales</taxon>
        <taxon>Desulfotomaculaceae</taxon>
        <taxon>Pelotomaculum</taxon>
    </lineage>
</organism>
<evidence type="ECO:0000256" key="10">
    <source>
        <dbReference type="RuleBase" id="RU004326"/>
    </source>
</evidence>
<dbReference type="NCBIfam" id="TIGR01455">
    <property type="entry name" value="glmM"/>
    <property type="match status" value="1"/>
</dbReference>
<dbReference type="Pfam" id="PF00408">
    <property type="entry name" value="PGM_PMM_IV"/>
    <property type="match status" value="1"/>
</dbReference>
<feature type="domain" description="Alpha-D-phosphohexomutase C-terminal" evidence="12">
    <location>
        <begin position="374"/>
        <end position="439"/>
    </location>
</feature>
<dbReference type="GO" id="GO:0005975">
    <property type="term" value="P:carbohydrate metabolic process"/>
    <property type="evidence" value="ECO:0007669"/>
    <property type="project" value="InterPro"/>
</dbReference>
<dbReference type="FunFam" id="3.40.120.10:FF:000001">
    <property type="entry name" value="Phosphoglucosamine mutase"/>
    <property type="match status" value="1"/>
</dbReference>
<dbReference type="InterPro" id="IPR005844">
    <property type="entry name" value="A-D-PHexomutase_a/b/a-I"/>
</dbReference>
<dbReference type="HAMAP" id="MF_01554_B">
    <property type="entry name" value="GlmM_B"/>
    <property type="match status" value="1"/>
</dbReference>
<gene>
    <name evidence="9 16" type="primary">glmM</name>
    <name evidence="16" type="ORF">L7E55_09195</name>
</gene>
<comment type="caution">
    <text evidence="16">The sequence shown here is derived from an EMBL/GenBank/DDBJ whole genome shotgun (WGS) entry which is preliminary data.</text>
</comment>
<comment type="catalytic activity">
    <reaction evidence="6 9 11">
        <text>alpha-D-glucosamine 1-phosphate = D-glucosamine 6-phosphate</text>
        <dbReference type="Rhea" id="RHEA:23424"/>
        <dbReference type="ChEBI" id="CHEBI:58516"/>
        <dbReference type="ChEBI" id="CHEBI:58725"/>
        <dbReference type="EC" id="5.4.2.10"/>
    </reaction>
</comment>
<evidence type="ECO:0000259" key="15">
    <source>
        <dbReference type="Pfam" id="PF02880"/>
    </source>
</evidence>
<dbReference type="GO" id="GO:0009252">
    <property type="term" value="P:peptidoglycan biosynthetic process"/>
    <property type="evidence" value="ECO:0007669"/>
    <property type="project" value="TreeGrafter"/>
</dbReference>
<keyword evidence="3 9" id="KW-0479">Metal-binding</keyword>
<evidence type="ECO:0000256" key="8">
    <source>
        <dbReference type="ARBA" id="ARBA00068193"/>
    </source>
</evidence>
<dbReference type="Pfam" id="PF02879">
    <property type="entry name" value="PGM_PMM_II"/>
    <property type="match status" value="1"/>
</dbReference>
<dbReference type="SUPFAM" id="SSF53738">
    <property type="entry name" value="Phosphoglucomutase, first 3 domains"/>
    <property type="match status" value="3"/>
</dbReference>
<accession>A0A9X4JVK9</accession>
<evidence type="ECO:0000256" key="6">
    <source>
        <dbReference type="ARBA" id="ARBA00050364"/>
    </source>
</evidence>
<dbReference type="GO" id="GO:0000287">
    <property type="term" value="F:magnesium ion binding"/>
    <property type="evidence" value="ECO:0007669"/>
    <property type="project" value="UniProtKB-UniRule"/>
</dbReference>
<evidence type="ECO:0000313" key="17">
    <source>
        <dbReference type="Proteomes" id="UP001154312"/>
    </source>
</evidence>
<keyword evidence="4 9" id="KW-0460">Magnesium</keyword>
<dbReference type="PANTHER" id="PTHR42946:SF1">
    <property type="entry name" value="PHOSPHOGLUCOMUTASE (ALPHA-D-GLUCOSE-1,6-BISPHOSPHATE-DEPENDENT)"/>
    <property type="match status" value="1"/>
</dbReference>
<feature type="binding site" description="via phosphate group" evidence="9">
    <location>
        <position position="100"/>
    </location>
    <ligand>
        <name>Mg(2+)</name>
        <dbReference type="ChEBI" id="CHEBI:18420"/>
    </ligand>
</feature>
<comment type="cofactor">
    <cofactor evidence="9">
        <name>Mg(2+)</name>
        <dbReference type="ChEBI" id="CHEBI:18420"/>
    </cofactor>
    <text evidence="9">Binds 1 Mg(2+) ion per subunit.</text>
</comment>
<dbReference type="InterPro" id="IPR005846">
    <property type="entry name" value="A-D-PHexomutase_a/b/a-III"/>
</dbReference>
<protein>
    <recommendedName>
        <fullName evidence="8 9">Phosphoglucosamine mutase</fullName>
        <ecNumber evidence="7 9">5.4.2.10</ecNumber>
    </recommendedName>
</protein>
<evidence type="ECO:0000256" key="11">
    <source>
        <dbReference type="RuleBase" id="RU004327"/>
    </source>
</evidence>
<dbReference type="InterPro" id="IPR006352">
    <property type="entry name" value="GlmM_bact"/>
</dbReference>
<dbReference type="GO" id="GO:0005829">
    <property type="term" value="C:cytosol"/>
    <property type="evidence" value="ECO:0007669"/>
    <property type="project" value="TreeGrafter"/>
</dbReference>
<dbReference type="SUPFAM" id="SSF55957">
    <property type="entry name" value="Phosphoglucomutase, C-terminal domain"/>
    <property type="match status" value="1"/>
</dbReference>
<feature type="active site" description="Phosphoserine intermediate" evidence="9">
    <location>
        <position position="100"/>
    </location>
</feature>
<feature type="domain" description="Alpha-D-phosphohexomutase alpha/beta/alpha" evidence="15">
    <location>
        <begin position="257"/>
        <end position="369"/>
    </location>
</feature>
<comment type="PTM">
    <text evidence="9">Activated by phosphorylation.</text>
</comment>
<comment type="function">
    <text evidence="9 11">Catalyzes the conversion of glucosamine-6-phosphate to glucosamine-1-phosphate.</text>
</comment>
<evidence type="ECO:0000256" key="9">
    <source>
        <dbReference type="HAMAP-Rule" id="MF_01554"/>
    </source>
</evidence>
<keyword evidence="17" id="KW-1185">Reference proteome</keyword>
<keyword evidence="5 9" id="KW-0413">Isomerase</keyword>
<feature type="binding site" evidence="9">
    <location>
        <position position="244"/>
    </location>
    <ligand>
        <name>Mg(2+)</name>
        <dbReference type="ChEBI" id="CHEBI:18420"/>
    </ligand>
</feature>
<evidence type="ECO:0000256" key="2">
    <source>
        <dbReference type="ARBA" id="ARBA00022553"/>
    </source>
</evidence>
<dbReference type="PANTHER" id="PTHR42946">
    <property type="entry name" value="PHOSPHOHEXOSE MUTASE"/>
    <property type="match status" value="1"/>
</dbReference>
<feature type="modified residue" description="Phosphoserine" evidence="9">
    <location>
        <position position="100"/>
    </location>
</feature>
<dbReference type="EMBL" id="JAKOAV010000015">
    <property type="protein sequence ID" value="MDF9408531.1"/>
    <property type="molecule type" value="Genomic_DNA"/>
</dbReference>
<evidence type="ECO:0000256" key="3">
    <source>
        <dbReference type="ARBA" id="ARBA00022723"/>
    </source>
</evidence>
<dbReference type="InterPro" id="IPR016066">
    <property type="entry name" value="A-D-PHexomutase_CS"/>
</dbReference>
<dbReference type="InterPro" id="IPR005845">
    <property type="entry name" value="A-D-PHexomutase_a/b/a-II"/>
</dbReference>
<dbReference type="CDD" id="cd05802">
    <property type="entry name" value="GlmM"/>
    <property type="match status" value="1"/>
</dbReference>
<dbReference type="Pfam" id="PF02880">
    <property type="entry name" value="PGM_PMM_III"/>
    <property type="match status" value="1"/>
</dbReference>
<evidence type="ECO:0000256" key="4">
    <source>
        <dbReference type="ARBA" id="ARBA00022842"/>
    </source>
</evidence>
<dbReference type="EC" id="5.4.2.10" evidence="7 9"/>
<feature type="binding site" evidence="9">
    <location>
        <position position="242"/>
    </location>
    <ligand>
        <name>Mg(2+)</name>
        <dbReference type="ChEBI" id="CHEBI:18420"/>
    </ligand>
</feature>
<dbReference type="Pfam" id="PF02878">
    <property type="entry name" value="PGM_PMM_I"/>
    <property type="match status" value="1"/>
</dbReference>
<dbReference type="PRINTS" id="PR00509">
    <property type="entry name" value="PGMPMM"/>
</dbReference>
<dbReference type="InterPro" id="IPR005843">
    <property type="entry name" value="A-D-PHexomutase_C"/>
</dbReference>
<dbReference type="Gene3D" id="3.40.120.10">
    <property type="entry name" value="Alpha-D-Glucose-1,6-Bisphosphate, subunit A, domain 3"/>
    <property type="match status" value="3"/>
</dbReference>
<feature type="domain" description="Alpha-D-phosphohexomutase alpha/beta/alpha" evidence="14">
    <location>
        <begin position="157"/>
        <end position="253"/>
    </location>
</feature>
<keyword evidence="2 9" id="KW-0597">Phosphoprotein</keyword>
<dbReference type="GO" id="GO:0008966">
    <property type="term" value="F:phosphoglucosamine mutase activity"/>
    <property type="evidence" value="ECO:0007669"/>
    <property type="project" value="UniProtKB-UniRule"/>
</dbReference>
<feature type="binding site" evidence="9">
    <location>
        <position position="240"/>
    </location>
    <ligand>
        <name>Mg(2+)</name>
        <dbReference type="ChEBI" id="CHEBI:18420"/>
    </ligand>
</feature>
<dbReference type="InterPro" id="IPR036900">
    <property type="entry name" value="A-D-PHexomutase_C_sf"/>
</dbReference>
<dbReference type="NCBIfam" id="NF008139">
    <property type="entry name" value="PRK10887.1"/>
    <property type="match status" value="1"/>
</dbReference>
<sequence length="445" mass="47405">MGKMFGTDGVRGVANHKLSPELAFKLGRAGAHILARDGAGNRMVIGKDTRISGDMLEAALVAGICSAGVDVIKLGVMPTPAIAYLTRDLKAAGGVVISASHNPVEDNGIKFFSASGYKLPDETEEAIEALVEEECADVPYPTGGDVGRSYQMDDAVDRYVKYVKDNFSTRLKGLRIVVDCANGAAFQVAPRVFSELGAAVLPIFNKPDGININDGCGSTHPEALMGAVVSTGADLGLAHDGDADRVLAVDAKGRLVDGDQIMVMCARHLKEKGLLAENTVVVTVMSNLGLHLALRESGIRVVETNVGDRYVLEELLRTGARFGGEQSGHIISLDHNTTGDGILTALQLLTVMKESGRPLDELASQMERFPQLLENVRVEDKSLVMNSEVLAGAVKELEQELGGKGRILVRPSGTEPLVRVMAEGKDMEQLKDIVGRLANLITKLK</sequence>
<dbReference type="Gene3D" id="3.30.310.50">
    <property type="entry name" value="Alpha-D-phosphohexomutase, C-terminal domain"/>
    <property type="match status" value="1"/>
</dbReference>
<dbReference type="InterPro" id="IPR016055">
    <property type="entry name" value="A-D-PHexomutase_a/b/a-I/II/III"/>
</dbReference>
<evidence type="ECO:0000256" key="7">
    <source>
        <dbReference type="ARBA" id="ARBA00066330"/>
    </source>
</evidence>
<evidence type="ECO:0000259" key="14">
    <source>
        <dbReference type="Pfam" id="PF02879"/>
    </source>
</evidence>
<dbReference type="RefSeq" id="WP_277443858.1">
    <property type="nucleotide sequence ID" value="NZ_JAKOAV010000015.1"/>
</dbReference>
<dbReference type="InterPro" id="IPR050060">
    <property type="entry name" value="Phosphoglucosamine_mutase"/>
</dbReference>
<evidence type="ECO:0000313" key="16">
    <source>
        <dbReference type="EMBL" id="MDF9408531.1"/>
    </source>
</evidence>
<comment type="similarity">
    <text evidence="1 9 10">Belongs to the phosphohexose mutase family.</text>
</comment>
<evidence type="ECO:0000259" key="12">
    <source>
        <dbReference type="Pfam" id="PF00408"/>
    </source>
</evidence>